<keyword evidence="7" id="KW-0675">Receptor</keyword>
<feature type="region of interest" description="Disordered" evidence="9">
    <location>
        <begin position="257"/>
        <end position="297"/>
    </location>
</feature>
<dbReference type="RefSeq" id="XP_038066446.1">
    <property type="nucleotide sequence ID" value="XM_038210518.1"/>
</dbReference>
<organism evidence="12 13">
    <name type="scientific">Patiria miniata</name>
    <name type="common">Bat star</name>
    <name type="synonym">Asterina miniata</name>
    <dbReference type="NCBI Taxonomy" id="46514"/>
    <lineage>
        <taxon>Eukaryota</taxon>
        <taxon>Metazoa</taxon>
        <taxon>Echinodermata</taxon>
        <taxon>Eleutherozoa</taxon>
        <taxon>Asterozoa</taxon>
        <taxon>Asteroidea</taxon>
        <taxon>Valvatacea</taxon>
        <taxon>Valvatida</taxon>
        <taxon>Asterinidae</taxon>
        <taxon>Patiria</taxon>
    </lineage>
</organism>
<evidence type="ECO:0000313" key="12">
    <source>
        <dbReference type="EnsemblMetazoa" id="XP_038066446.1"/>
    </source>
</evidence>
<dbReference type="AlphaFoldDB" id="A0A914ASW9"/>
<keyword evidence="4 10" id="KW-1133">Transmembrane helix</keyword>
<evidence type="ECO:0000256" key="3">
    <source>
        <dbReference type="ARBA" id="ARBA00022692"/>
    </source>
</evidence>
<dbReference type="InterPro" id="IPR017452">
    <property type="entry name" value="GPCR_Rhodpsn_7TM"/>
</dbReference>
<dbReference type="GO" id="GO:0007218">
    <property type="term" value="P:neuropeptide signaling pathway"/>
    <property type="evidence" value="ECO:0007669"/>
    <property type="project" value="TreeGrafter"/>
</dbReference>
<feature type="transmembrane region" description="Helical" evidence="10">
    <location>
        <begin position="349"/>
        <end position="370"/>
    </location>
</feature>
<evidence type="ECO:0000313" key="13">
    <source>
        <dbReference type="Proteomes" id="UP000887568"/>
    </source>
</evidence>
<feature type="domain" description="G-protein coupled receptors family 1 profile" evidence="11">
    <location>
        <begin position="46"/>
        <end position="371"/>
    </location>
</feature>
<evidence type="ECO:0000256" key="10">
    <source>
        <dbReference type="SAM" id="Phobius"/>
    </source>
</evidence>
<evidence type="ECO:0000256" key="8">
    <source>
        <dbReference type="ARBA" id="ARBA00023224"/>
    </source>
</evidence>
<keyword evidence="13" id="KW-1185">Reference proteome</keyword>
<feature type="transmembrane region" description="Helical" evidence="10">
    <location>
        <begin position="65"/>
        <end position="82"/>
    </location>
</feature>
<dbReference type="PANTHER" id="PTHR24230:SF0">
    <property type="entry name" value="G-PROTEIN COUPLED RECEPTORS FAMILY 1 PROFILE DOMAIN-CONTAINING PROTEIN"/>
    <property type="match status" value="1"/>
</dbReference>
<dbReference type="CDD" id="cd00637">
    <property type="entry name" value="7tm_classA_rhodopsin-like"/>
    <property type="match status" value="1"/>
</dbReference>
<evidence type="ECO:0000259" key="11">
    <source>
        <dbReference type="PROSITE" id="PS50262"/>
    </source>
</evidence>
<feature type="transmembrane region" description="Helical" evidence="10">
    <location>
        <begin position="145"/>
        <end position="166"/>
    </location>
</feature>
<dbReference type="Proteomes" id="UP000887568">
    <property type="component" value="Unplaced"/>
</dbReference>
<feature type="transmembrane region" description="Helical" evidence="10">
    <location>
        <begin position="311"/>
        <end position="329"/>
    </location>
</feature>
<evidence type="ECO:0000256" key="6">
    <source>
        <dbReference type="ARBA" id="ARBA00023136"/>
    </source>
</evidence>
<evidence type="ECO:0000256" key="7">
    <source>
        <dbReference type="ARBA" id="ARBA00023170"/>
    </source>
</evidence>
<protein>
    <recommendedName>
        <fullName evidence="11">G-protein coupled receptors family 1 profile domain-containing protein</fullName>
    </recommendedName>
</protein>
<proteinExistence type="predicted"/>
<dbReference type="OMA" id="RTMRGPS"/>
<evidence type="ECO:0000256" key="5">
    <source>
        <dbReference type="ARBA" id="ARBA00023040"/>
    </source>
</evidence>
<keyword evidence="6 10" id="KW-0472">Membrane</keyword>
<name>A0A914ASW9_PATMI</name>
<reference evidence="12" key="1">
    <citation type="submission" date="2022-11" db="UniProtKB">
        <authorList>
            <consortium name="EnsemblMetazoa"/>
        </authorList>
    </citation>
    <scope>IDENTIFICATION</scope>
</reference>
<feature type="transmembrane region" description="Helical" evidence="10">
    <location>
        <begin position="172"/>
        <end position="200"/>
    </location>
</feature>
<dbReference type="SUPFAM" id="SSF81321">
    <property type="entry name" value="Family A G protein-coupled receptor-like"/>
    <property type="match status" value="1"/>
</dbReference>
<evidence type="ECO:0000256" key="4">
    <source>
        <dbReference type="ARBA" id="ARBA00022989"/>
    </source>
</evidence>
<evidence type="ECO:0000256" key="2">
    <source>
        <dbReference type="ARBA" id="ARBA00022475"/>
    </source>
</evidence>
<dbReference type="Gene3D" id="1.20.1070.10">
    <property type="entry name" value="Rhodopsin 7-helix transmembrane proteins"/>
    <property type="match status" value="1"/>
</dbReference>
<evidence type="ECO:0000256" key="1">
    <source>
        <dbReference type="ARBA" id="ARBA00004651"/>
    </source>
</evidence>
<comment type="subcellular location">
    <subcellularLocation>
        <location evidence="1">Cell membrane</location>
        <topology evidence="1">Multi-pass membrane protein</topology>
    </subcellularLocation>
</comment>
<feature type="compositionally biased region" description="Polar residues" evidence="9">
    <location>
        <begin position="258"/>
        <end position="272"/>
    </location>
</feature>
<keyword evidence="8" id="KW-0807">Transducer</keyword>
<sequence length="392" mass="43087">MENQSVANSTEFLEDPSLSSEAPSAANGSLFKVIVHAILFVVGVPGNCLILRVYWTKTHKTSTHIFIMALAWADLAVCSLRWRRISVESILLAGGQIPKVLHIIWTLTTTSSAASVLFTTVIAADRYDCVCRAHNRFFTKRRAQAAVCMALSFSFAINIPAFIAMITDPSDAVLRVLVLAFQVLSFGTALVMIAVCYGLVYVAIRKHVRVGVLARTMRGPSVAGMPDLMTARSAVPKTCDTNIILVPVTTFTDPLPNISATDKTTDAPSSSRGIPGPSLDAAGEKNPRKLQPVNEERPRNLKGVSLQRKTTRMLFITSVVFLLLWLPYWTKVVLEFASFGLETPINPTFMRVLGDSTALLFGNSAVNPVIYGLANKRFRKDCWQVLQKIKLW</sequence>
<dbReference type="GO" id="GO:0005886">
    <property type="term" value="C:plasma membrane"/>
    <property type="evidence" value="ECO:0007669"/>
    <property type="project" value="UniProtKB-SubCell"/>
</dbReference>
<keyword evidence="2" id="KW-1003">Cell membrane</keyword>
<feature type="transmembrane region" description="Helical" evidence="10">
    <location>
        <begin position="33"/>
        <end position="53"/>
    </location>
</feature>
<accession>A0A914ASW9</accession>
<keyword evidence="5" id="KW-0297">G-protein coupled receptor</keyword>
<dbReference type="Pfam" id="PF00001">
    <property type="entry name" value="7tm_1"/>
    <property type="match status" value="1"/>
</dbReference>
<dbReference type="GO" id="GO:0008528">
    <property type="term" value="F:G protein-coupled peptide receptor activity"/>
    <property type="evidence" value="ECO:0007669"/>
    <property type="project" value="TreeGrafter"/>
</dbReference>
<feature type="transmembrane region" description="Helical" evidence="10">
    <location>
        <begin position="102"/>
        <end position="124"/>
    </location>
</feature>
<dbReference type="PROSITE" id="PS50262">
    <property type="entry name" value="G_PROTEIN_RECEP_F1_2"/>
    <property type="match status" value="1"/>
</dbReference>
<dbReference type="PRINTS" id="PR00237">
    <property type="entry name" value="GPCRRHODOPSN"/>
</dbReference>
<dbReference type="EnsemblMetazoa" id="XM_038210518.1">
    <property type="protein sequence ID" value="XP_038066446.1"/>
    <property type="gene ID" value="LOC119736501"/>
</dbReference>
<evidence type="ECO:0000256" key="9">
    <source>
        <dbReference type="SAM" id="MobiDB-lite"/>
    </source>
</evidence>
<keyword evidence="3 10" id="KW-0812">Transmembrane</keyword>
<dbReference type="InterPro" id="IPR000276">
    <property type="entry name" value="GPCR_Rhodpsn"/>
</dbReference>
<dbReference type="GeneID" id="119736501"/>
<dbReference type="OrthoDB" id="5969463at2759"/>
<dbReference type="PANTHER" id="PTHR24230">
    <property type="entry name" value="G-PROTEIN COUPLED RECEPTOR"/>
    <property type="match status" value="1"/>
</dbReference>